<protein>
    <submittedName>
        <fullName evidence="1">Uncharacterized protein</fullName>
    </submittedName>
</protein>
<keyword evidence="2" id="KW-1185">Reference proteome</keyword>
<sequence length="105" mass="12283">MEREQRECRFCAGDGSGGTELGLKRDVVKILSLCIGFQVVLGIRCSYNTMQQLTDVSLYNQNEFKEKKRQTHTNYGTHMYNNGLILRLVDKERYSSYEFIFRDVK</sequence>
<dbReference type="Proteomes" id="UP001604277">
    <property type="component" value="Unassembled WGS sequence"/>
</dbReference>
<dbReference type="EMBL" id="JBFOLJ010000001">
    <property type="protein sequence ID" value="KAL2557896.1"/>
    <property type="molecule type" value="Genomic_DNA"/>
</dbReference>
<name>A0ABD1X7E1_9LAMI</name>
<organism evidence="1 2">
    <name type="scientific">Forsythia ovata</name>
    <dbReference type="NCBI Taxonomy" id="205694"/>
    <lineage>
        <taxon>Eukaryota</taxon>
        <taxon>Viridiplantae</taxon>
        <taxon>Streptophyta</taxon>
        <taxon>Embryophyta</taxon>
        <taxon>Tracheophyta</taxon>
        <taxon>Spermatophyta</taxon>
        <taxon>Magnoliopsida</taxon>
        <taxon>eudicotyledons</taxon>
        <taxon>Gunneridae</taxon>
        <taxon>Pentapetalae</taxon>
        <taxon>asterids</taxon>
        <taxon>lamiids</taxon>
        <taxon>Lamiales</taxon>
        <taxon>Oleaceae</taxon>
        <taxon>Forsythieae</taxon>
        <taxon>Forsythia</taxon>
    </lineage>
</organism>
<accession>A0ABD1X7E1</accession>
<dbReference type="AlphaFoldDB" id="A0ABD1X7E1"/>
<evidence type="ECO:0000313" key="2">
    <source>
        <dbReference type="Proteomes" id="UP001604277"/>
    </source>
</evidence>
<gene>
    <name evidence="1" type="ORF">Fot_02635</name>
</gene>
<evidence type="ECO:0000313" key="1">
    <source>
        <dbReference type="EMBL" id="KAL2557896.1"/>
    </source>
</evidence>
<comment type="caution">
    <text evidence="1">The sequence shown here is derived from an EMBL/GenBank/DDBJ whole genome shotgun (WGS) entry which is preliminary data.</text>
</comment>
<proteinExistence type="predicted"/>
<reference evidence="2" key="1">
    <citation type="submission" date="2024-07" db="EMBL/GenBank/DDBJ databases">
        <title>Two chromosome-level genome assemblies of Korean endemic species Abeliophyllum distichum and Forsythia ovata (Oleaceae).</title>
        <authorList>
            <person name="Jang H."/>
        </authorList>
    </citation>
    <scope>NUCLEOTIDE SEQUENCE [LARGE SCALE GENOMIC DNA]</scope>
</reference>